<evidence type="ECO:0000259" key="2">
    <source>
        <dbReference type="Pfam" id="PF01693"/>
    </source>
</evidence>
<evidence type="ECO:0000313" key="3">
    <source>
        <dbReference type="EMBL" id="KZP24890.1"/>
    </source>
</evidence>
<gene>
    <name evidence="3" type="ORF">FIBSPDRAFT_888640</name>
</gene>
<dbReference type="InterPro" id="IPR011320">
    <property type="entry name" value="RNase_H1_N"/>
</dbReference>
<feature type="compositionally biased region" description="Polar residues" evidence="1">
    <location>
        <begin position="227"/>
        <end position="237"/>
    </location>
</feature>
<dbReference type="InterPro" id="IPR037056">
    <property type="entry name" value="RNase_H1_N_sf"/>
</dbReference>
<feature type="region of interest" description="Disordered" evidence="1">
    <location>
        <begin position="157"/>
        <end position="237"/>
    </location>
</feature>
<sequence>MPPLPLVYANSLGIDPHILALVAAFSQDPPLPGTEPTSVTTPLVRHHRPPPSLPGPRHIIAISDSDSDDETLHSPPLKSKSPKVAHIAASDLQSDDSERQHHSADEAEHRARMEERRAGKKREAPGSPCKVSFGDFDLDAIMARICLDDADNVVRLNTSNATAPPSPSRPRPPSTLTRTNTANSSNTTAGSSRTPQTPSTAPRPACPPPPSTSTHSNPPAGNPKLYQVTSPSRTGSVPTWPHLATSHKECLALMSVVLLVKFNPKKARSVAYIIFQGLQIGIFDNWREVEQHINICGKIFEGYSTRLQAEHAWLVGNTVGAVHQLDAACTALATPAAPYPEDVMHFFLGLPDDYLGTEWHVLSKGKHPGVYPCWNLAASQVLHVSGAIYDKYPTKADAVTVFLQAKADRVVYTLP</sequence>
<evidence type="ECO:0000256" key="1">
    <source>
        <dbReference type="SAM" id="MobiDB-lite"/>
    </source>
</evidence>
<feature type="compositionally biased region" description="Pro residues" evidence="1">
    <location>
        <begin position="164"/>
        <end position="173"/>
    </location>
</feature>
<feature type="compositionally biased region" description="Low complexity" evidence="1">
    <location>
        <begin position="174"/>
        <end position="203"/>
    </location>
</feature>
<dbReference type="OrthoDB" id="3270804at2759"/>
<accession>A0A166ND75</accession>
<reference evidence="3 4" key="1">
    <citation type="journal article" date="2016" name="Mol. Biol. Evol.">
        <title>Comparative Genomics of Early-Diverging Mushroom-Forming Fungi Provides Insights into the Origins of Lignocellulose Decay Capabilities.</title>
        <authorList>
            <person name="Nagy L.G."/>
            <person name="Riley R."/>
            <person name="Tritt A."/>
            <person name="Adam C."/>
            <person name="Daum C."/>
            <person name="Floudas D."/>
            <person name="Sun H."/>
            <person name="Yadav J.S."/>
            <person name="Pangilinan J."/>
            <person name="Larsson K.H."/>
            <person name="Matsuura K."/>
            <person name="Barry K."/>
            <person name="Labutti K."/>
            <person name="Kuo R."/>
            <person name="Ohm R.A."/>
            <person name="Bhattacharya S.S."/>
            <person name="Shirouzu T."/>
            <person name="Yoshinaga Y."/>
            <person name="Martin F.M."/>
            <person name="Grigoriev I.V."/>
            <person name="Hibbett D.S."/>
        </authorList>
    </citation>
    <scope>NUCLEOTIDE SEQUENCE [LARGE SCALE GENOMIC DNA]</scope>
    <source>
        <strain evidence="3 4">CBS 109695</strain>
    </source>
</reference>
<proteinExistence type="predicted"/>
<dbReference type="EMBL" id="KV417524">
    <property type="protein sequence ID" value="KZP24890.1"/>
    <property type="molecule type" value="Genomic_DNA"/>
</dbReference>
<evidence type="ECO:0000313" key="4">
    <source>
        <dbReference type="Proteomes" id="UP000076532"/>
    </source>
</evidence>
<dbReference type="Proteomes" id="UP000076532">
    <property type="component" value="Unassembled WGS sequence"/>
</dbReference>
<feature type="domain" description="Ribonuclease H1 N-terminal" evidence="2">
    <location>
        <begin position="363"/>
        <end position="398"/>
    </location>
</feature>
<feature type="region of interest" description="Disordered" evidence="1">
    <location>
        <begin position="32"/>
        <end position="132"/>
    </location>
</feature>
<organism evidence="3 4">
    <name type="scientific">Athelia psychrophila</name>
    <dbReference type="NCBI Taxonomy" id="1759441"/>
    <lineage>
        <taxon>Eukaryota</taxon>
        <taxon>Fungi</taxon>
        <taxon>Dikarya</taxon>
        <taxon>Basidiomycota</taxon>
        <taxon>Agaricomycotina</taxon>
        <taxon>Agaricomycetes</taxon>
        <taxon>Agaricomycetidae</taxon>
        <taxon>Atheliales</taxon>
        <taxon>Atheliaceae</taxon>
        <taxon>Athelia</taxon>
    </lineage>
</organism>
<dbReference type="Pfam" id="PF01693">
    <property type="entry name" value="Cauli_VI"/>
    <property type="match status" value="1"/>
</dbReference>
<protein>
    <recommendedName>
        <fullName evidence="2">Ribonuclease H1 N-terminal domain-containing protein</fullName>
    </recommendedName>
</protein>
<name>A0A166ND75_9AGAM</name>
<feature type="compositionally biased region" description="Basic and acidic residues" evidence="1">
    <location>
        <begin position="96"/>
        <end position="124"/>
    </location>
</feature>
<dbReference type="SUPFAM" id="SSF55658">
    <property type="entry name" value="L9 N-domain-like"/>
    <property type="match status" value="1"/>
</dbReference>
<dbReference type="InterPro" id="IPR009027">
    <property type="entry name" value="Ribosomal_bL9/RNase_H1_N"/>
</dbReference>
<dbReference type="Gene3D" id="3.40.970.10">
    <property type="entry name" value="Ribonuclease H1, N-terminal domain"/>
    <property type="match status" value="1"/>
</dbReference>
<dbReference type="AlphaFoldDB" id="A0A166ND75"/>
<keyword evidence="4" id="KW-1185">Reference proteome</keyword>